<dbReference type="InterPro" id="IPR036390">
    <property type="entry name" value="WH_DNA-bd_sf"/>
</dbReference>
<gene>
    <name evidence="1" type="ORF">GCM10008961_04110</name>
</gene>
<evidence type="ECO:0000313" key="2">
    <source>
        <dbReference type="Proteomes" id="UP000620633"/>
    </source>
</evidence>
<name>A0ABQ2SF00_9DEIO</name>
<comment type="caution">
    <text evidence="1">The sequence shown here is derived from an EMBL/GenBank/DDBJ whole genome shotgun (WGS) entry which is preliminary data.</text>
</comment>
<evidence type="ECO:0008006" key="3">
    <source>
        <dbReference type="Google" id="ProtNLM"/>
    </source>
</evidence>
<reference evidence="2" key="1">
    <citation type="journal article" date="2019" name="Int. J. Syst. Evol. Microbiol.">
        <title>The Global Catalogue of Microorganisms (GCM) 10K type strain sequencing project: providing services to taxonomists for standard genome sequencing and annotation.</title>
        <authorList>
            <consortium name="The Broad Institute Genomics Platform"/>
            <consortium name="The Broad Institute Genome Sequencing Center for Infectious Disease"/>
            <person name="Wu L."/>
            <person name="Ma J."/>
        </authorList>
    </citation>
    <scope>NUCLEOTIDE SEQUENCE [LARGE SCALE GENOMIC DNA]</scope>
    <source>
        <strain evidence="2">JCM 31406</strain>
    </source>
</reference>
<accession>A0ABQ2SF00</accession>
<evidence type="ECO:0000313" key="1">
    <source>
        <dbReference type="EMBL" id="GGS15808.1"/>
    </source>
</evidence>
<proteinExistence type="predicted"/>
<dbReference type="InterPro" id="IPR036388">
    <property type="entry name" value="WH-like_DNA-bd_sf"/>
</dbReference>
<sequence length="229" mass="25270">MKAQTASSLHEVTDPAAVALLTHDRSRRVLAAFLGRENTVAAAARETGLDIRAAHRDVQALLRAGLLRVTRTQPRAGRPVQHYRASADDYFIDARHLPPHADRDDTLDALFRHAAQREFSRALSDFAPGWGLRLYATPHPPGFEVMNGPRSARPVSTLREWQGPPARLLSGHPAVRLSAAQTQELQRDLIDLMRKAQAFHDANAGTGHPTLLRVGLAPLTDEEFTGLRR</sequence>
<dbReference type="EMBL" id="BMQO01000001">
    <property type="protein sequence ID" value="GGS15808.1"/>
    <property type="molecule type" value="Genomic_DNA"/>
</dbReference>
<protein>
    <recommendedName>
        <fullName evidence="3">ArsR family transcriptional regulator</fullName>
    </recommendedName>
</protein>
<dbReference type="SUPFAM" id="SSF46785">
    <property type="entry name" value="Winged helix' DNA-binding domain"/>
    <property type="match status" value="1"/>
</dbReference>
<dbReference type="Proteomes" id="UP000620633">
    <property type="component" value="Unassembled WGS sequence"/>
</dbReference>
<dbReference type="Gene3D" id="1.10.10.10">
    <property type="entry name" value="Winged helix-like DNA-binding domain superfamily/Winged helix DNA-binding domain"/>
    <property type="match status" value="1"/>
</dbReference>
<organism evidence="1 2">
    <name type="scientific">Deinococcus knuensis</name>
    <dbReference type="NCBI Taxonomy" id="1837380"/>
    <lineage>
        <taxon>Bacteria</taxon>
        <taxon>Thermotogati</taxon>
        <taxon>Deinococcota</taxon>
        <taxon>Deinococci</taxon>
        <taxon>Deinococcales</taxon>
        <taxon>Deinococcaceae</taxon>
        <taxon>Deinococcus</taxon>
    </lineage>
</organism>
<keyword evidence="2" id="KW-1185">Reference proteome</keyword>
<dbReference type="RefSeq" id="WP_189098588.1">
    <property type="nucleotide sequence ID" value="NZ_BMQO01000001.1"/>
</dbReference>